<dbReference type="InterPro" id="IPR055178">
    <property type="entry name" value="RsdA/BaiN/AoA(So)-like_dom"/>
</dbReference>
<evidence type="ECO:0000256" key="1">
    <source>
        <dbReference type="ARBA" id="ARBA00001974"/>
    </source>
</evidence>
<evidence type="ECO:0000313" key="6">
    <source>
        <dbReference type="EMBL" id="MCY6485292.1"/>
    </source>
</evidence>
<dbReference type="NCBIfam" id="TIGR00275">
    <property type="entry name" value="aminoacetone oxidase family FAD-binding enzyme"/>
    <property type="match status" value="1"/>
</dbReference>
<protein>
    <submittedName>
        <fullName evidence="6">NAD(P)/FAD-dependent oxidoreductase</fullName>
    </submittedName>
</protein>
<feature type="domain" description="RsdA/BaiN/AoA(So)-like insert" evidence="5">
    <location>
        <begin position="190"/>
        <end position="352"/>
    </location>
</feature>
<keyword evidence="3" id="KW-0274">FAD</keyword>
<keyword evidence="2" id="KW-0285">Flavoprotein</keyword>
<comment type="cofactor">
    <cofactor evidence="1">
        <name>FAD</name>
        <dbReference type="ChEBI" id="CHEBI:57692"/>
    </cofactor>
</comment>
<dbReference type="InterPro" id="IPR004792">
    <property type="entry name" value="BaiN-like"/>
</dbReference>
<dbReference type="PRINTS" id="PR00411">
    <property type="entry name" value="PNDRDTASEI"/>
</dbReference>
<dbReference type="InterPro" id="IPR023166">
    <property type="entry name" value="BaiN-like_dom_sf"/>
</dbReference>
<gene>
    <name evidence="6" type="ORF">OW763_13210</name>
</gene>
<evidence type="ECO:0000259" key="5">
    <source>
        <dbReference type="Pfam" id="PF22780"/>
    </source>
</evidence>
<dbReference type="Gene3D" id="1.10.8.260">
    <property type="entry name" value="HI0933 insert domain-like"/>
    <property type="match status" value="1"/>
</dbReference>
<dbReference type="Gene3D" id="2.40.30.10">
    <property type="entry name" value="Translation factors"/>
    <property type="match status" value="1"/>
</dbReference>
<proteinExistence type="predicted"/>
<dbReference type="SUPFAM" id="SSF160996">
    <property type="entry name" value="HI0933 insert domain-like"/>
    <property type="match status" value="1"/>
</dbReference>
<name>A0ABT4D2G0_9CLOT</name>
<dbReference type="PANTHER" id="PTHR42887:SF2">
    <property type="entry name" value="OS12G0638800 PROTEIN"/>
    <property type="match status" value="1"/>
</dbReference>
<keyword evidence="7" id="KW-1185">Reference proteome</keyword>
<dbReference type="Pfam" id="PF22780">
    <property type="entry name" value="HI0933_like_1st"/>
    <property type="match status" value="1"/>
</dbReference>
<dbReference type="InterPro" id="IPR036188">
    <property type="entry name" value="FAD/NAD-bd_sf"/>
</dbReference>
<dbReference type="InterPro" id="IPR057661">
    <property type="entry name" value="RsdA/BaiN/AoA(So)_Rossmann"/>
</dbReference>
<feature type="domain" description="RsdA/BaiN/AoA(So)-like Rossmann fold-like" evidence="4">
    <location>
        <begin position="4"/>
        <end position="405"/>
    </location>
</feature>
<evidence type="ECO:0000256" key="3">
    <source>
        <dbReference type="ARBA" id="ARBA00022827"/>
    </source>
</evidence>
<reference evidence="6" key="1">
    <citation type="submission" date="2022-12" db="EMBL/GenBank/DDBJ databases">
        <authorList>
            <person name="Wang J."/>
        </authorList>
    </citation>
    <scope>NUCLEOTIDE SEQUENCE</scope>
    <source>
        <strain evidence="6">HY-45-18</strain>
    </source>
</reference>
<organism evidence="6 7">
    <name type="scientific">Clostridium aestuarii</name>
    <dbReference type="NCBI Taxonomy" id="338193"/>
    <lineage>
        <taxon>Bacteria</taxon>
        <taxon>Bacillati</taxon>
        <taxon>Bacillota</taxon>
        <taxon>Clostridia</taxon>
        <taxon>Eubacteriales</taxon>
        <taxon>Clostridiaceae</taxon>
        <taxon>Clostridium</taxon>
    </lineage>
</organism>
<dbReference type="Gene3D" id="3.50.50.60">
    <property type="entry name" value="FAD/NAD(P)-binding domain"/>
    <property type="match status" value="1"/>
</dbReference>
<dbReference type="Pfam" id="PF03486">
    <property type="entry name" value="HI0933_like"/>
    <property type="match status" value="1"/>
</dbReference>
<sequence length="410" mass="45131">MKHELIIIGGGAAGITAAITAKDMGIDTAIIESNSRIGKKILSTGNGRCNITNENITLEKYHSKNTNFFEPVLTYFTNLDTINLFKMLGLPLITLDDGKMYPMSLQASSVLDILRSALEERQIPVYLDTNVSNINYSKNNFKLVTNSDTTYECTKLILCCGGKSASKTGSDGSGFNLAKKLGHSIIEPLPALVQLKLNHSKLKALSGVKFEGTAEIFVDNKSIKKEDGEILFTNYGISGPPILQLSRNAAYAIYQSKKVTLKLDMINNLSLNELENFLENHWGIFGYRSVHDSLVGIINKKIIPILLKESGIDNMHKSCWELTYLEKKNIYNLLKNWSFEVIGTNGFNNSQVTAGGINTKEINPNTLESKIIPNLYFAGEILDVDGDCGGFNLQWAWACGSIAARNAAIK</sequence>
<dbReference type="EMBL" id="JAPQER010000006">
    <property type="protein sequence ID" value="MCY6485292.1"/>
    <property type="molecule type" value="Genomic_DNA"/>
</dbReference>
<evidence type="ECO:0000256" key="2">
    <source>
        <dbReference type="ARBA" id="ARBA00022630"/>
    </source>
</evidence>
<dbReference type="PANTHER" id="PTHR42887">
    <property type="entry name" value="OS12G0638800 PROTEIN"/>
    <property type="match status" value="1"/>
</dbReference>
<evidence type="ECO:0000313" key="7">
    <source>
        <dbReference type="Proteomes" id="UP001078443"/>
    </source>
</evidence>
<accession>A0ABT4D2G0</accession>
<dbReference type="Proteomes" id="UP001078443">
    <property type="component" value="Unassembled WGS sequence"/>
</dbReference>
<dbReference type="PRINTS" id="PR00368">
    <property type="entry name" value="FADPNR"/>
</dbReference>
<comment type="caution">
    <text evidence="6">The sequence shown here is derived from an EMBL/GenBank/DDBJ whole genome shotgun (WGS) entry which is preliminary data.</text>
</comment>
<dbReference type="RefSeq" id="WP_268041614.1">
    <property type="nucleotide sequence ID" value="NZ_JAPQER010000006.1"/>
</dbReference>
<dbReference type="SUPFAM" id="SSF51905">
    <property type="entry name" value="FAD/NAD(P)-binding domain"/>
    <property type="match status" value="1"/>
</dbReference>
<evidence type="ECO:0000259" key="4">
    <source>
        <dbReference type="Pfam" id="PF03486"/>
    </source>
</evidence>